<reference evidence="1" key="1">
    <citation type="journal article" date="2012" name="Nature">
        <title>The oyster genome reveals stress adaptation and complexity of shell formation.</title>
        <authorList>
            <person name="Zhang G."/>
            <person name="Fang X."/>
            <person name="Guo X."/>
            <person name="Li L."/>
            <person name="Luo R."/>
            <person name="Xu F."/>
            <person name="Yang P."/>
            <person name="Zhang L."/>
            <person name="Wang X."/>
            <person name="Qi H."/>
            <person name="Xiong Z."/>
            <person name="Que H."/>
            <person name="Xie Y."/>
            <person name="Holland P.W."/>
            <person name="Paps J."/>
            <person name="Zhu Y."/>
            <person name="Wu F."/>
            <person name="Chen Y."/>
            <person name="Wang J."/>
            <person name="Peng C."/>
            <person name="Meng J."/>
            <person name="Yang L."/>
            <person name="Liu J."/>
            <person name="Wen B."/>
            <person name="Zhang N."/>
            <person name="Huang Z."/>
            <person name="Zhu Q."/>
            <person name="Feng Y."/>
            <person name="Mount A."/>
            <person name="Hedgecock D."/>
            <person name="Xu Z."/>
            <person name="Liu Y."/>
            <person name="Domazet-Loso T."/>
            <person name="Du Y."/>
            <person name="Sun X."/>
            <person name="Zhang S."/>
            <person name="Liu B."/>
            <person name="Cheng P."/>
            <person name="Jiang X."/>
            <person name="Li J."/>
            <person name="Fan D."/>
            <person name="Wang W."/>
            <person name="Fu W."/>
            <person name="Wang T."/>
            <person name="Wang B."/>
            <person name="Zhang J."/>
            <person name="Peng Z."/>
            <person name="Li Y."/>
            <person name="Li N."/>
            <person name="Wang J."/>
            <person name="Chen M."/>
            <person name="He Y."/>
            <person name="Tan F."/>
            <person name="Song X."/>
            <person name="Zheng Q."/>
            <person name="Huang R."/>
            <person name="Yang H."/>
            <person name="Du X."/>
            <person name="Chen L."/>
            <person name="Yang M."/>
            <person name="Gaffney P.M."/>
            <person name="Wang S."/>
            <person name="Luo L."/>
            <person name="She Z."/>
            <person name="Ming Y."/>
            <person name="Huang W."/>
            <person name="Zhang S."/>
            <person name="Huang B."/>
            <person name="Zhang Y."/>
            <person name="Qu T."/>
            <person name="Ni P."/>
            <person name="Miao G."/>
            <person name="Wang J."/>
            <person name="Wang Q."/>
            <person name="Steinberg C.E."/>
            <person name="Wang H."/>
            <person name="Li N."/>
            <person name="Qian L."/>
            <person name="Zhang G."/>
            <person name="Li Y."/>
            <person name="Yang H."/>
            <person name="Liu X."/>
            <person name="Wang J."/>
            <person name="Yin Y."/>
            <person name="Wang J."/>
        </authorList>
    </citation>
    <scope>NUCLEOTIDE SEQUENCE [LARGE SCALE GENOMIC DNA]</scope>
    <source>
        <strain evidence="1">05x7-T-G4-1.051#20</strain>
    </source>
</reference>
<organism evidence="1">
    <name type="scientific">Magallana gigas</name>
    <name type="common">Pacific oyster</name>
    <name type="synonym">Crassostrea gigas</name>
    <dbReference type="NCBI Taxonomy" id="29159"/>
    <lineage>
        <taxon>Eukaryota</taxon>
        <taxon>Metazoa</taxon>
        <taxon>Spiralia</taxon>
        <taxon>Lophotrochozoa</taxon>
        <taxon>Mollusca</taxon>
        <taxon>Bivalvia</taxon>
        <taxon>Autobranchia</taxon>
        <taxon>Pteriomorphia</taxon>
        <taxon>Ostreida</taxon>
        <taxon>Ostreoidea</taxon>
        <taxon>Ostreidae</taxon>
        <taxon>Magallana</taxon>
    </lineage>
</organism>
<gene>
    <name evidence="1" type="ORF">CGI_10025901</name>
</gene>
<dbReference type="EMBL" id="JH818914">
    <property type="protein sequence ID" value="EKC33378.1"/>
    <property type="molecule type" value="Genomic_DNA"/>
</dbReference>
<dbReference type="HOGENOM" id="CLU_1645374_0_0_1"/>
<accession>K1QHR2</accession>
<proteinExistence type="predicted"/>
<sequence length="161" mass="18530">MAASSDQKMPMFDPKSMTFAQYIDDVFEIKSWGFDWDANKKLKQLALILPTGWCTKVFRDIHNDNKKSYDLLKAALIKEIDRTDEKRQTAASDFHKITQKPGESIDDYGHRIYRKCEEAYPNFAKGNRSELCAHRFVEESEKVINRKSTGDQADNVDGITA</sequence>
<dbReference type="InParanoid" id="K1QHR2"/>
<evidence type="ECO:0000313" key="1">
    <source>
        <dbReference type="EMBL" id="EKC33378.1"/>
    </source>
</evidence>
<protein>
    <recommendedName>
        <fullName evidence="2">Retrotransposon gag domain-containing protein</fullName>
    </recommendedName>
</protein>
<evidence type="ECO:0008006" key="2">
    <source>
        <dbReference type="Google" id="ProtNLM"/>
    </source>
</evidence>
<name>K1QHR2_MAGGI</name>
<dbReference type="AlphaFoldDB" id="K1QHR2"/>